<dbReference type="Gene3D" id="2.40.10.10">
    <property type="entry name" value="Trypsin-like serine proteases"/>
    <property type="match status" value="1"/>
</dbReference>
<keyword evidence="5 7" id="KW-0720">Serine protease</keyword>
<dbReference type="PANTHER" id="PTHR24264:SF65">
    <property type="entry name" value="SRCR DOMAIN-CONTAINING PROTEIN"/>
    <property type="match status" value="1"/>
</dbReference>
<keyword evidence="6" id="KW-1015">Disulfide bond</keyword>
<evidence type="ECO:0000256" key="7">
    <source>
        <dbReference type="RuleBase" id="RU363034"/>
    </source>
</evidence>
<evidence type="ECO:0000256" key="1">
    <source>
        <dbReference type="ARBA" id="ARBA00004613"/>
    </source>
</evidence>
<gene>
    <name evidence="10" type="ORF">GHT06_008459</name>
</gene>
<accession>A0AAD5Q0P3</accession>
<dbReference type="AlphaFoldDB" id="A0AAD5Q0P3"/>
<feature type="domain" description="Peptidase S1" evidence="9">
    <location>
        <begin position="42"/>
        <end position="286"/>
    </location>
</feature>
<dbReference type="GO" id="GO:0005615">
    <property type="term" value="C:extracellular space"/>
    <property type="evidence" value="ECO:0007669"/>
    <property type="project" value="TreeGrafter"/>
</dbReference>
<dbReference type="EMBL" id="WJBH02000001">
    <property type="protein sequence ID" value="KAI9564718.1"/>
    <property type="molecule type" value="Genomic_DNA"/>
</dbReference>
<name>A0AAD5Q0P3_9CRUS</name>
<keyword evidence="3 7" id="KW-0645">Protease</keyword>
<keyword evidence="8" id="KW-0732">Signal</keyword>
<dbReference type="InterPro" id="IPR001254">
    <property type="entry name" value="Trypsin_dom"/>
</dbReference>
<keyword evidence="4 7" id="KW-0378">Hydrolase</keyword>
<evidence type="ECO:0000256" key="5">
    <source>
        <dbReference type="ARBA" id="ARBA00022825"/>
    </source>
</evidence>
<sequence>MKYIVLVTLFAYGWAAPQRGILPRIPIKDIMDGYKMTSSDKIIGGTEVVPNSLPFQVSIQRGSVGVYTQSCGGSILNETTILTAAHCVDGAVVRALRIVAGEHNLKEESGLEQNRDVLVYLMHPRYIASTWEDDIALILLTEPLDLSVPSAKPINLPPPTAEYDPPAGTVLTVSGWGTTRYGALFVSDVLLSVDVPVVADVDCDAYYGGTPAEPQVYPSMLCAGNTTDGGMDACQGDSGGPLFTGTGETAVQHGIVSWGRSCAEPQWPGVYTQVSYFLEWIALVMQ</sequence>
<comment type="subcellular location">
    <subcellularLocation>
        <location evidence="1">Secreted</location>
    </subcellularLocation>
</comment>
<evidence type="ECO:0000256" key="3">
    <source>
        <dbReference type="ARBA" id="ARBA00022670"/>
    </source>
</evidence>
<dbReference type="CDD" id="cd00190">
    <property type="entry name" value="Tryp_SPc"/>
    <property type="match status" value="1"/>
</dbReference>
<dbReference type="GO" id="GO:0004252">
    <property type="term" value="F:serine-type endopeptidase activity"/>
    <property type="evidence" value="ECO:0007669"/>
    <property type="project" value="InterPro"/>
</dbReference>
<reference evidence="10 11" key="1">
    <citation type="submission" date="2022-05" db="EMBL/GenBank/DDBJ databases">
        <title>A multi-omics perspective on studying reproductive biology in Daphnia sinensis.</title>
        <authorList>
            <person name="Jia J."/>
        </authorList>
    </citation>
    <scope>NUCLEOTIDE SEQUENCE [LARGE SCALE GENOMIC DNA]</scope>
    <source>
        <strain evidence="10 11">WSL</strain>
    </source>
</reference>
<feature type="chain" id="PRO_5042004766" evidence="8">
    <location>
        <begin position="16"/>
        <end position="286"/>
    </location>
</feature>
<dbReference type="InterPro" id="IPR043504">
    <property type="entry name" value="Peptidase_S1_PA_chymotrypsin"/>
</dbReference>
<organism evidence="10 11">
    <name type="scientific">Daphnia sinensis</name>
    <dbReference type="NCBI Taxonomy" id="1820382"/>
    <lineage>
        <taxon>Eukaryota</taxon>
        <taxon>Metazoa</taxon>
        <taxon>Ecdysozoa</taxon>
        <taxon>Arthropoda</taxon>
        <taxon>Crustacea</taxon>
        <taxon>Branchiopoda</taxon>
        <taxon>Diplostraca</taxon>
        <taxon>Cladocera</taxon>
        <taxon>Anomopoda</taxon>
        <taxon>Daphniidae</taxon>
        <taxon>Daphnia</taxon>
        <taxon>Daphnia similis group</taxon>
    </lineage>
</organism>
<dbReference type="PROSITE" id="PS50240">
    <property type="entry name" value="TRYPSIN_DOM"/>
    <property type="match status" value="1"/>
</dbReference>
<evidence type="ECO:0000256" key="6">
    <source>
        <dbReference type="ARBA" id="ARBA00023157"/>
    </source>
</evidence>
<dbReference type="Pfam" id="PF00089">
    <property type="entry name" value="Trypsin"/>
    <property type="match status" value="1"/>
</dbReference>
<dbReference type="InterPro" id="IPR033116">
    <property type="entry name" value="TRYPSIN_SER"/>
</dbReference>
<comment type="caution">
    <text evidence="10">The sequence shown here is derived from an EMBL/GenBank/DDBJ whole genome shotgun (WGS) entry which is preliminary data.</text>
</comment>
<dbReference type="InterPro" id="IPR001314">
    <property type="entry name" value="Peptidase_S1A"/>
</dbReference>
<keyword evidence="11" id="KW-1185">Reference proteome</keyword>
<dbReference type="FunFam" id="2.40.10.10:FF:000038">
    <property type="entry name" value="Serine protease"/>
    <property type="match status" value="1"/>
</dbReference>
<dbReference type="PANTHER" id="PTHR24264">
    <property type="entry name" value="TRYPSIN-RELATED"/>
    <property type="match status" value="1"/>
</dbReference>
<dbReference type="SMART" id="SM00020">
    <property type="entry name" value="Tryp_SPc"/>
    <property type="match status" value="1"/>
</dbReference>
<evidence type="ECO:0000259" key="9">
    <source>
        <dbReference type="PROSITE" id="PS50240"/>
    </source>
</evidence>
<dbReference type="PROSITE" id="PS00134">
    <property type="entry name" value="TRYPSIN_HIS"/>
    <property type="match status" value="1"/>
</dbReference>
<dbReference type="Proteomes" id="UP000820818">
    <property type="component" value="Linkage Group LG1"/>
</dbReference>
<feature type="signal peptide" evidence="8">
    <location>
        <begin position="1"/>
        <end position="15"/>
    </location>
</feature>
<dbReference type="PRINTS" id="PR00722">
    <property type="entry name" value="CHYMOTRYPSIN"/>
</dbReference>
<evidence type="ECO:0000256" key="2">
    <source>
        <dbReference type="ARBA" id="ARBA00022525"/>
    </source>
</evidence>
<dbReference type="PROSITE" id="PS00135">
    <property type="entry name" value="TRYPSIN_SER"/>
    <property type="match status" value="1"/>
</dbReference>
<protein>
    <submittedName>
        <fullName evidence="10">Trypsin</fullName>
    </submittedName>
</protein>
<dbReference type="InterPro" id="IPR018114">
    <property type="entry name" value="TRYPSIN_HIS"/>
</dbReference>
<evidence type="ECO:0000313" key="11">
    <source>
        <dbReference type="Proteomes" id="UP000820818"/>
    </source>
</evidence>
<evidence type="ECO:0000256" key="8">
    <source>
        <dbReference type="SAM" id="SignalP"/>
    </source>
</evidence>
<dbReference type="InterPro" id="IPR050127">
    <property type="entry name" value="Serine_Proteases_S1"/>
</dbReference>
<keyword evidence="2" id="KW-0964">Secreted</keyword>
<dbReference type="InterPro" id="IPR009003">
    <property type="entry name" value="Peptidase_S1_PA"/>
</dbReference>
<dbReference type="GO" id="GO:0006508">
    <property type="term" value="P:proteolysis"/>
    <property type="evidence" value="ECO:0007669"/>
    <property type="project" value="UniProtKB-KW"/>
</dbReference>
<evidence type="ECO:0000313" key="10">
    <source>
        <dbReference type="EMBL" id="KAI9564718.1"/>
    </source>
</evidence>
<evidence type="ECO:0000256" key="4">
    <source>
        <dbReference type="ARBA" id="ARBA00022801"/>
    </source>
</evidence>
<proteinExistence type="predicted"/>
<dbReference type="SUPFAM" id="SSF50494">
    <property type="entry name" value="Trypsin-like serine proteases"/>
    <property type="match status" value="1"/>
</dbReference>